<keyword evidence="2" id="KW-0238">DNA-binding</keyword>
<dbReference type="InterPro" id="IPR014757">
    <property type="entry name" value="Tscrpt_reg_IclR_C"/>
</dbReference>
<evidence type="ECO:0000256" key="3">
    <source>
        <dbReference type="ARBA" id="ARBA00023163"/>
    </source>
</evidence>
<sequence length="257" mass="27742">MTEQLAEDADDRQHGGIQVIARSSKIMRTLSAHGQPSGMSLAAIASAVDLPRSTVQRIINALVAENLVEPAGPSGFRMGPALGQMLYQSNADVVSVIKPYAEQLSTSLQETVCVVNLNLNKLRIIESFVGEQPLRVVPQIGIVPPLHVTAAGKALLARMDDATVLEWLAREEQPHTTTPQALLQELAQVRAQGFAQDMDDVVLGVSAIAVAINTYRGPYALMLLVPTARLQRDISCFQQAMFGLRDVLEKLLSNATP</sequence>
<proteinExistence type="predicted"/>
<evidence type="ECO:0000259" key="4">
    <source>
        <dbReference type="PROSITE" id="PS51077"/>
    </source>
</evidence>
<dbReference type="PROSITE" id="PS51078">
    <property type="entry name" value="ICLR_ED"/>
    <property type="match status" value="1"/>
</dbReference>
<dbReference type="Pfam" id="PF01614">
    <property type="entry name" value="IclR_C"/>
    <property type="match status" value="1"/>
</dbReference>
<dbReference type="InterPro" id="IPR050707">
    <property type="entry name" value="HTH_MetabolicPath_Reg"/>
</dbReference>
<organism evidence="6 7">
    <name type="scientific">Comamonas jiangduensis</name>
    <dbReference type="NCBI Taxonomy" id="1194168"/>
    <lineage>
        <taxon>Bacteria</taxon>
        <taxon>Pseudomonadati</taxon>
        <taxon>Pseudomonadota</taxon>
        <taxon>Betaproteobacteria</taxon>
        <taxon>Burkholderiales</taxon>
        <taxon>Comamonadaceae</taxon>
        <taxon>Comamonas</taxon>
    </lineage>
</organism>
<dbReference type="InterPro" id="IPR036388">
    <property type="entry name" value="WH-like_DNA-bd_sf"/>
</dbReference>
<evidence type="ECO:0000256" key="1">
    <source>
        <dbReference type="ARBA" id="ARBA00023015"/>
    </source>
</evidence>
<evidence type="ECO:0000313" key="6">
    <source>
        <dbReference type="EMBL" id="MEZ2738292.1"/>
    </source>
</evidence>
<dbReference type="InterPro" id="IPR005471">
    <property type="entry name" value="Tscrpt_reg_IclR_N"/>
</dbReference>
<dbReference type="PANTHER" id="PTHR30136">
    <property type="entry name" value="HELIX-TURN-HELIX TRANSCRIPTIONAL REGULATOR, ICLR FAMILY"/>
    <property type="match status" value="1"/>
</dbReference>
<dbReference type="PROSITE" id="PS51077">
    <property type="entry name" value="HTH_ICLR"/>
    <property type="match status" value="1"/>
</dbReference>
<keyword evidence="7" id="KW-1185">Reference proteome</keyword>
<protein>
    <submittedName>
        <fullName evidence="6">IclR family transcriptional regulator</fullName>
    </submittedName>
</protein>
<dbReference type="RefSeq" id="WP_370890314.1">
    <property type="nucleotide sequence ID" value="NZ_JBGJLR010000002.1"/>
</dbReference>
<name>A0ABV4I993_9BURK</name>
<feature type="domain" description="HTH iclR-type" evidence="4">
    <location>
        <begin position="17"/>
        <end position="80"/>
    </location>
</feature>
<dbReference type="SUPFAM" id="SSF55781">
    <property type="entry name" value="GAF domain-like"/>
    <property type="match status" value="1"/>
</dbReference>
<evidence type="ECO:0000313" key="7">
    <source>
        <dbReference type="Proteomes" id="UP001567350"/>
    </source>
</evidence>
<gene>
    <name evidence="6" type="ORF">ACBP88_02280</name>
</gene>
<dbReference type="Proteomes" id="UP001567350">
    <property type="component" value="Unassembled WGS sequence"/>
</dbReference>
<reference evidence="6 7" key="1">
    <citation type="submission" date="2024-08" db="EMBL/GenBank/DDBJ databases">
        <authorList>
            <person name="Feng Z."/>
            <person name="Ronholm J."/>
        </authorList>
    </citation>
    <scope>NUCLEOTIDE SEQUENCE [LARGE SCALE GENOMIC DNA]</scope>
    <source>
        <strain evidence="6 7">4-AB0-8</strain>
    </source>
</reference>
<dbReference type="InterPro" id="IPR029016">
    <property type="entry name" value="GAF-like_dom_sf"/>
</dbReference>
<dbReference type="Pfam" id="PF09339">
    <property type="entry name" value="HTH_IclR"/>
    <property type="match status" value="1"/>
</dbReference>
<evidence type="ECO:0000259" key="5">
    <source>
        <dbReference type="PROSITE" id="PS51078"/>
    </source>
</evidence>
<dbReference type="SMART" id="SM00346">
    <property type="entry name" value="HTH_ICLR"/>
    <property type="match status" value="1"/>
</dbReference>
<dbReference type="PANTHER" id="PTHR30136:SF35">
    <property type="entry name" value="HTH-TYPE TRANSCRIPTIONAL REGULATOR RV1719"/>
    <property type="match status" value="1"/>
</dbReference>
<accession>A0ABV4I993</accession>
<dbReference type="Gene3D" id="3.30.450.40">
    <property type="match status" value="1"/>
</dbReference>
<evidence type="ECO:0000256" key="2">
    <source>
        <dbReference type="ARBA" id="ARBA00023125"/>
    </source>
</evidence>
<dbReference type="InterPro" id="IPR036390">
    <property type="entry name" value="WH_DNA-bd_sf"/>
</dbReference>
<dbReference type="EMBL" id="JBGJLR010000002">
    <property type="protein sequence ID" value="MEZ2738292.1"/>
    <property type="molecule type" value="Genomic_DNA"/>
</dbReference>
<feature type="domain" description="IclR-ED" evidence="5">
    <location>
        <begin position="74"/>
        <end position="257"/>
    </location>
</feature>
<dbReference type="SUPFAM" id="SSF46785">
    <property type="entry name" value="Winged helix' DNA-binding domain"/>
    <property type="match status" value="1"/>
</dbReference>
<dbReference type="Gene3D" id="1.10.10.10">
    <property type="entry name" value="Winged helix-like DNA-binding domain superfamily/Winged helix DNA-binding domain"/>
    <property type="match status" value="1"/>
</dbReference>
<keyword evidence="1" id="KW-0805">Transcription regulation</keyword>
<comment type="caution">
    <text evidence="6">The sequence shown here is derived from an EMBL/GenBank/DDBJ whole genome shotgun (WGS) entry which is preliminary data.</text>
</comment>
<keyword evidence="3" id="KW-0804">Transcription</keyword>